<proteinExistence type="predicted"/>
<organism evidence="2">
    <name type="scientific">Mesocestoides corti</name>
    <name type="common">Flatworm</name>
    <dbReference type="NCBI Taxonomy" id="53468"/>
    <lineage>
        <taxon>Eukaryota</taxon>
        <taxon>Metazoa</taxon>
        <taxon>Spiralia</taxon>
        <taxon>Lophotrochozoa</taxon>
        <taxon>Platyhelminthes</taxon>
        <taxon>Cestoda</taxon>
        <taxon>Eucestoda</taxon>
        <taxon>Cyclophyllidea</taxon>
        <taxon>Mesocestoididae</taxon>
        <taxon>Mesocestoides</taxon>
    </lineage>
</organism>
<dbReference type="AlphaFoldDB" id="A0A5K3EI28"/>
<accession>A0A5K3EI28</accession>
<dbReference type="WBParaSite" id="MCU_000723-RA">
    <property type="protein sequence ID" value="MCU_000723-RA"/>
    <property type="gene ID" value="MCU_000723"/>
</dbReference>
<feature type="region of interest" description="Disordered" evidence="1">
    <location>
        <begin position="1"/>
        <end position="25"/>
    </location>
</feature>
<evidence type="ECO:0000313" key="2">
    <source>
        <dbReference type="WBParaSite" id="MCU_000723-RA"/>
    </source>
</evidence>
<evidence type="ECO:0000256" key="1">
    <source>
        <dbReference type="SAM" id="MobiDB-lite"/>
    </source>
</evidence>
<name>A0A5K3EI28_MESCO</name>
<sequence length="205" mass="22966">MRRVRGRRLGLSPKHRQASLTPRLPPSHAHLESVVLPEGRSLKVSLMSHCEAHTRTPIGRSYSTDDINVSKQFLDKMWPFSVVCACVCVRVGGWGGSKGDVHRVITTHHFELLAMTSVIVFSHSICHQCLFYTTSLDMAQPKRALMPSGRGECLITLHSHPTPPPLSPPPPIRHDEELKLKLHPASLPVTYSRTYTHTHTFAQTF</sequence>
<protein>
    <submittedName>
        <fullName evidence="2">Uncharacterized protein</fullName>
    </submittedName>
</protein>
<feature type="compositionally biased region" description="Basic residues" evidence="1">
    <location>
        <begin position="1"/>
        <end position="17"/>
    </location>
</feature>
<reference evidence="2" key="1">
    <citation type="submission" date="2019-11" db="UniProtKB">
        <authorList>
            <consortium name="WormBaseParasite"/>
        </authorList>
    </citation>
    <scope>IDENTIFICATION</scope>
</reference>